<organism evidence="8 9">
    <name type="scientific">Gynuella sunshinyii YC6258</name>
    <dbReference type="NCBI Taxonomy" id="1445510"/>
    <lineage>
        <taxon>Bacteria</taxon>
        <taxon>Pseudomonadati</taxon>
        <taxon>Pseudomonadota</taxon>
        <taxon>Gammaproteobacteria</taxon>
        <taxon>Oceanospirillales</taxon>
        <taxon>Saccharospirillaceae</taxon>
        <taxon>Gynuella</taxon>
    </lineage>
</organism>
<dbReference type="STRING" id="1445510.YC6258_03748"/>
<keyword evidence="3" id="KW-1003">Cell membrane</keyword>
<dbReference type="RefSeq" id="WP_044617972.1">
    <property type="nucleotide sequence ID" value="NZ_CP007142.1"/>
</dbReference>
<dbReference type="PATRIC" id="fig|1445510.3.peg.3725"/>
<dbReference type="EMBL" id="CP007142">
    <property type="protein sequence ID" value="AJQ95784.1"/>
    <property type="molecule type" value="Genomic_DNA"/>
</dbReference>
<dbReference type="KEGG" id="gsn:YC6258_03748"/>
<protein>
    <submittedName>
        <fullName evidence="8">Integral membrane protein, interacts with FtsH</fullName>
    </submittedName>
</protein>
<feature type="transmembrane region" description="Helical" evidence="7">
    <location>
        <begin position="32"/>
        <end position="51"/>
    </location>
</feature>
<sequence length="227" mass="23922">MSDLQELNSIASGNRSATSVSASSNKVLRNTYSLLALTLLFSAFTAFAGMAMGIGQGASLVMMLGAIGILWFVLPRSINSGMGLVWTFVFTGLMGASLAPMLSYYVGAGMGGLVLQALGGTAVIFFALSAYALVTKRDFSFLGGILFIGLLVVLVAALANIFLAIPAMQLMVSSAVILIMSGYILYDTSRIIHGGETNYISATIGLYLNIYNIFVHLLSILGIMNDD</sequence>
<evidence type="ECO:0000256" key="3">
    <source>
        <dbReference type="ARBA" id="ARBA00022475"/>
    </source>
</evidence>
<proteinExistence type="inferred from homology"/>
<keyword evidence="6 7" id="KW-0472">Membrane</keyword>
<keyword evidence="4 7" id="KW-0812">Transmembrane</keyword>
<dbReference type="PANTHER" id="PTHR23291:SF115">
    <property type="entry name" value="MODULATOR OF FTSH PROTEASE YCCA"/>
    <property type="match status" value="1"/>
</dbReference>
<evidence type="ECO:0000256" key="4">
    <source>
        <dbReference type="ARBA" id="ARBA00022692"/>
    </source>
</evidence>
<evidence type="ECO:0000256" key="2">
    <source>
        <dbReference type="ARBA" id="ARBA00010350"/>
    </source>
</evidence>
<evidence type="ECO:0000256" key="5">
    <source>
        <dbReference type="ARBA" id="ARBA00022989"/>
    </source>
</evidence>
<name>A0A0C5VZF2_9GAMM</name>
<dbReference type="AlphaFoldDB" id="A0A0C5VZF2"/>
<dbReference type="HOGENOM" id="CLU_058671_2_1_6"/>
<comment type="subcellular location">
    <subcellularLocation>
        <location evidence="1">Cell membrane</location>
        <topology evidence="1">Multi-pass membrane protein</topology>
    </subcellularLocation>
</comment>
<feature type="transmembrane region" description="Helical" evidence="7">
    <location>
        <begin position="86"/>
        <end position="107"/>
    </location>
</feature>
<accession>A0A0C5VZF2</accession>
<feature type="transmembrane region" description="Helical" evidence="7">
    <location>
        <begin position="198"/>
        <end position="224"/>
    </location>
</feature>
<dbReference type="OrthoDB" id="9813298at2"/>
<reference evidence="8 9" key="1">
    <citation type="submission" date="2014-01" db="EMBL/GenBank/DDBJ databases">
        <title>Full genme sequencing of cellulolytic bacterium Gynuella sunshinyii YC6258T gen. nov., sp. nov.</title>
        <authorList>
            <person name="Khan H."/>
            <person name="Chung E.J."/>
            <person name="Chung Y.R."/>
        </authorList>
    </citation>
    <scope>NUCLEOTIDE SEQUENCE [LARGE SCALE GENOMIC DNA]</scope>
    <source>
        <strain evidence="8 9">YC6258</strain>
    </source>
</reference>
<dbReference type="GO" id="GO:0005886">
    <property type="term" value="C:plasma membrane"/>
    <property type="evidence" value="ECO:0007669"/>
    <property type="project" value="UniProtKB-SubCell"/>
</dbReference>
<feature type="transmembrane region" description="Helical" evidence="7">
    <location>
        <begin position="57"/>
        <end position="74"/>
    </location>
</feature>
<evidence type="ECO:0000256" key="6">
    <source>
        <dbReference type="ARBA" id="ARBA00023136"/>
    </source>
</evidence>
<evidence type="ECO:0000256" key="7">
    <source>
        <dbReference type="RuleBase" id="RU004379"/>
    </source>
</evidence>
<dbReference type="CDD" id="cd10433">
    <property type="entry name" value="YccA_like"/>
    <property type="match status" value="1"/>
</dbReference>
<dbReference type="Proteomes" id="UP000032266">
    <property type="component" value="Chromosome"/>
</dbReference>
<gene>
    <name evidence="8" type="ORF">YC6258_03748</name>
</gene>
<evidence type="ECO:0000313" key="8">
    <source>
        <dbReference type="EMBL" id="AJQ95784.1"/>
    </source>
</evidence>
<comment type="similarity">
    <text evidence="2 7">Belongs to the BI1 family.</text>
</comment>
<dbReference type="PANTHER" id="PTHR23291">
    <property type="entry name" value="BAX INHIBITOR-RELATED"/>
    <property type="match status" value="1"/>
</dbReference>
<evidence type="ECO:0000313" key="9">
    <source>
        <dbReference type="Proteomes" id="UP000032266"/>
    </source>
</evidence>
<feature type="transmembrane region" description="Helical" evidence="7">
    <location>
        <begin position="141"/>
        <end position="162"/>
    </location>
</feature>
<feature type="transmembrane region" description="Helical" evidence="7">
    <location>
        <begin position="168"/>
        <end position="186"/>
    </location>
</feature>
<keyword evidence="9" id="KW-1185">Reference proteome</keyword>
<dbReference type="InterPro" id="IPR006214">
    <property type="entry name" value="Bax_inhibitor_1-related"/>
</dbReference>
<evidence type="ECO:0000256" key="1">
    <source>
        <dbReference type="ARBA" id="ARBA00004651"/>
    </source>
</evidence>
<dbReference type="Pfam" id="PF01027">
    <property type="entry name" value="Bax1-I"/>
    <property type="match status" value="1"/>
</dbReference>
<feature type="transmembrane region" description="Helical" evidence="7">
    <location>
        <begin position="113"/>
        <end position="134"/>
    </location>
</feature>
<keyword evidence="5 7" id="KW-1133">Transmembrane helix</keyword>